<evidence type="ECO:0000256" key="1">
    <source>
        <dbReference type="ARBA" id="ARBA00023002"/>
    </source>
</evidence>
<dbReference type="Proteomes" id="UP000315215">
    <property type="component" value="Chromosome"/>
</dbReference>
<gene>
    <name evidence="3" type="ORF">FN924_18270</name>
</gene>
<dbReference type="GO" id="GO:0016491">
    <property type="term" value="F:oxidoreductase activity"/>
    <property type="evidence" value="ECO:0007669"/>
    <property type="project" value="UniProtKB-KW"/>
</dbReference>
<sequence length="383" mass="41939">MLIGVIILKNWHETPFSRQFFSLFITNKHNSIGLRLCVVLIGSEKNHVSITSFFRYYFNNAILQGSEVSVQTKAVIINQYGSKEVLEDGTVTLPELGENQVLVHAKATSINPIDWKLREGYLKQMFDWEFPIILGWDVAGVIEAVGSNVSDWKVGDEVFARPETTRFGTYAEHTIVDEHLLAKKPASISFEEAAAVPLAGMTAYQGLFDHGKLEKGEKVLIHAGAGGVGSYAIQLAKEAGAYVYTTASPKNHDLLKALGADEVIDYHTTNVKDVLHDIDLVLDTIGGETQNESFAVLKENTGRIISVVGEPNQEKAKEKNVVAKGIWLNPDGKQLSKIGALLEEGKVKSVIASKHPLSRQGIYDAHALSETHHAAGKIVITVD</sequence>
<dbReference type="OrthoDB" id="9792162at2"/>
<dbReference type="CDD" id="cd05289">
    <property type="entry name" value="MDR_like_2"/>
    <property type="match status" value="1"/>
</dbReference>
<dbReference type="KEGG" id="aqt:FN924_18270"/>
<dbReference type="PROSITE" id="PS01162">
    <property type="entry name" value="QOR_ZETA_CRYSTAL"/>
    <property type="match status" value="1"/>
</dbReference>
<protein>
    <submittedName>
        <fullName evidence="3">NADP-dependent oxidoreductase</fullName>
    </submittedName>
</protein>
<dbReference type="Pfam" id="PF13602">
    <property type="entry name" value="ADH_zinc_N_2"/>
    <property type="match status" value="1"/>
</dbReference>
<feature type="domain" description="Enoyl reductase (ER)" evidence="2">
    <location>
        <begin position="81"/>
        <end position="380"/>
    </location>
</feature>
<reference evidence="3 4" key="1">
    <citation type="submission" date="2019-07" db="EMBL/GenBank/DDBJ databases">
        <authorList>
            <person name="Li J."/>
        </authorList>
    </citation>
    <scope>NUCLEOTIDE SEQUENCE [LARGE SCALE GENOMIC DNA]</scope>
    <source>
        <strain evidence="3 4">TKL69</strain>
    </source>
</reference>
<dbReference type="PANTHER" id="PTHR11695:SF294">
    <property type="entry name" value="RETICULON-4-INTERACTING PROTEIN 1, MITOCHONDRIAL"/>
    <property type="match status" value="1"/>
</dbReference>
<organism evidence="3 4">
    <name type="scientific">Radiobacillus deserti</name>
    <dbReference type="NCBI Taxonomy" id="2594883"/>
    <lineage>
        <taxon>Bacteria</taxon>
        <taxon>Bacillati</taxon>
        <taxon>Bacillota</taxon>
        <taxon>Bacilli</taxon>
        <taxon>Bacillales</taxon>
        <taxon>Bacillaceae</taxon>
        <taxon>Radiobacillus</taxon>
    </lineage>
</organism>
<dbReference type="GO" id="GO:0008270">
    <property type="term" value="F:zinc ion binding"/>
    <property type="evidence" value="ECO:0007669"/>
    <property type="project" value="InterPro"/>
</dbReference>
<name>A0A516KKL9_9BACI</name>
<dbReference type="Gene3D" id="3.40.50.720">
    <property type="entry name" value="NAD(P)-binding Rossmann-like Domain"/>
    <property type="match status" value="1"/>
</dbReference>
<keyword evidence="4" id="KW-1185">Reference proteome</keyword>
<dbReference type="AlphaFoldDB" id="A0A516KKL9"/>
<dbReference type="InterPro" id="IPR036291">
    <property type="entry name" value="NAD(P)-bd_dom_sf"/>
</dbReference>
<dbReference type="InterPro" id="IPR002364">
    <property type="entry name" value="Quin_OxRdtase/zeta-crystal_CS"/>
</dbReference>
<dbReference type="SUPFAM" id="SSF50129">
    <property type="entry name" value="GroES-like"/>
    <property type="match status" value="1"/>
</dbReference>
<evidence type="ECO:0000313" key="4">
    <source>
        <dbReference type="Proteomes" id="UP000315215"/>
    </source>
</evidence>
<dbReference type="Gene3D" id="3.90.180.10">
    <property type="entry name" value="Medium-chain alcohol dehydrogenases, catalytic domain"/>
    <property type="match status" value="1"/>
</dbReference>
<dbReference type="InterPro" id="IPR013154">
    <property type="entry name" value="ADH-like_N"/>
</dbReference>
<dbReference type="InterPro" id="IPR011032">
    <property type="entry name" value="GroES-like_sf"/>
</dbReference>
<accession>A0A516KKL9</accession>
<dbReference type="SMART" id="SM00829">
    <property type="entry name" value="PKS_ER"/>
    <property type="match status" value="1"/>
</dbReference>
<dbReference type="EMBL" id="CP041666">
    <property type="protein sequence ID" value="QDP41943.1"/>
    <property type="molecule type" value="Genomic_DNA"/>
</dbReference>
<evidence type="ECO:0000313" key="3">
    <source>
        <dbReference type="EMBL" id="QDP41943.1"/>
    </source>
</evidence>
<keyword evidence="1" id="KW-0560">Oxidoreductase</keyword>
<dbReference type="PANTHER" id="PTHR11695">
    <property type="entry name" value="ALCOHOL DEHYDROGENASE RELATED"/>
    <property type="match status" value="1"/>
</dbReference>
<dbReference type="InterPro" id="IPR050700">
    <property type="entry name" value="YIM1/Zinc_Alcohol_DH_Fams"/>
</dbReference>
<evidence type="ECO:0000259" key="2">
    <source>
        <dbReference type="SMART" id="SM00829"/>
    </source>
</evidence>
<dbReference type="InterPro" id="IPR020843">
    <property type="entry name" value="ER"/>
</dbReference>
<dbReference type="SUPFAM" id="SSF51735">
    <property type="entry name" value="NAD(P)-binding Rossmann-fold domains"/>
    <property type="match status" value="1"/>
</dbReference>
<proteinExistence type="predicted"/>
<dbReference type="Pfam" id="PF08240">
    <property type="entry name" value="ADH_N"/>
    <property type="match status" value="1"/>
</dbReference>